<reference evidence="4 5" key="1">
    <citation type="submission" date="2017-09" db="EMBL/GenBank/DDBJ databases">
        <title>Evaluation of Pacific Biosciences Sequencing Technology to Finishing C. thermocellum Genome Sequences.</title>
        <authorList>
            <person name="Brown S."/>
        </authorList>
    </citation>
    <scope>NUCLEOTIDE SEQUENCE [LARGE SCALE GENOMIC DNA]</scope>
    <source>
        <strain evidence="4 5">AD2</strain>
    </source>
</reference>
<dbReference type="GO" id="GO:0004190">
    <property type="term" value="F:aspartic-type endopeptidase activity"/>
    <property type="evidence" value="ECO:0007669"/>
    <property type="project" value="InterPro"/>
</dbReference>
<keyword evidence="2" id="KW-0812">Transmembrane</keyword>
<dbReference type="Gene3D" id="1.20.120.1220">
    <property type="match status" value="1"/>
</dbReference>
<accession>A0AB36TF25</accession>
<keyword evidence="2" id="KW-0472">Membrane</keyword>
<feature type="transmembrane region" description="Helical" evidence="2">
    <location>
        <begin position="190"/>
        <end position="208"/>
    </location>
</feature>
<dbReference type="Proteomes" id="UP000223596">
    <property type="component" value="Unassembled WGS sequence"/>
</dbReference>
<proteinExistence type="inferred from homology"/>
<feature type="transmembrane region" description="Helical" evidence="2">
    <location>
        <begin position="91"/>
        <end position="110"/>
    </location>
</feature>
<dbReference type="InterPro" id="IPR000045">
    <property type="entry name" value="Prepilin_IV_endopep_pep"/>
</dbReference>
<feature type="domain" description="Prepilin type IV endopeptidase peptidase" evidence="3">
    <location>
        <begin position="74"/>
        <end position="178"/>
    </location>
</feature>
<organism evidence="4 5">
    <name type="scientific">Acetivibrio thermocellus AD2</name>
    <dbReference type="NCBI Taxonomy" id="1138384"/>
    <lineage>
        <taxon>Bacteria</taxon>
        <taxon>Bacillati</taxon>
        <taxon>Bacillota</taxon>
        <taxon>Clostridia</taxon>
        <taxon>Eubacteriales</taxon>
        <taxon>Oscillospiraceae</taxon>
        <taxon>Acetivibrio</taxon>
    </lineage>
</organism>
<dbReference type="GO" id="GO:0005886">
    <property type="term" value="C:plasma membrane"/>
    <property type="evidence" value="ECO:0007669"/>
    <property type="project" value="TreeGrafter"/>
</dbReference>
<name>A0AB36TF25_ACETH</name>
<evidence type="ECO:0000256" key="2">
    <source>
        <dbReference type="SAM" id="Phobius"/>
    </source>
</evidence>
<feature type="transmembrane region" description="Helical" evidence="2">
    <location>
        <begin position="117"/>
        <end position="138"/>
    </location>
</feature>
<evidence type="ECO:0000259" key="3">
    <source>
        <dbReference type="Pfam" id="PF01478"/>
    </source>
</evidence>
<comment type="similarity">
    <text evidence="1">Belongs to the peptidase A24 family.</text>
</comment>
<comment type="caution">
    <text evidence="4">The sequence shown here is derived from an EMBL/GenBank/DDBJ whole genome shotgun (WGS) entry which is preliminary data.</text>
</comment>
<sequence>MTYILLLVLGIVSAYIINLATDYEKCGDADRLKWFFGYVCGKPQYIVVMVLTPLAFMLLYCKSRTNLEMIRYAVLYILLASSSLKDYKERIVSNKLVAAGIVLGLVMAALDAEPEKFIQSVILFIAIALIMSLISFATKGGVGMGDTKLIAVSGLYTGLTGIISVLFYSFILSGITGIVLLILKKANSKSRIPFIPFLTLGFLIYLLLL</sequence>
<evidence type="ECO:0000256" key="1">
    <source>
        <dbReference type="ARBA" id="ARBA00005801"/>
    </source>
</evidence>
<feature type="transmembrane region" description="Helical" evidence="2">
    <location>
        <begin position="43"/>
        <end position="60"/>
    </location>
</feature>
<keyword evidence="2" id="KW-1133">Transmembrane helix</keyword>
<gene>
    <name evidence="4" type="ORF">M972_11962</name>
</gene>
<evidence type="ECO:0000313" key="4">
    <source>
        <dbReference type="EMBL" id="PFH02196.1"/>
    </source>
</evidence>
<dbReference type="RefSeq" id="WP_003517044.1">
    <property type="nucleotide sequence ID" value="NZ_CP013828.1"/>
</dbReference>
<dbReference type="PANTHER" id="PTHR30487:SF0">
    <property type="entry name" value="PREPILIN LEADER PEPTIDASE_N-METHYLTRANSFERASE-RELATED"/>
    <property type="match status" value="1"/>
</dbReference>
<protein>
    <submittedName>
        <fullName evidence="4">Leader peptidase (Prepilin peptidase)/N-methyltransferase</fullName>
    </submittedName>
</protein>
<feature type="transmembrane region" description="Helical" evidence="2">
    <location>
        <begin position="69"/>
        <end position="85"/>
    </location>
</feature>
<dbReference type="InterPro" id="IPR050882">
    <property type="entry name" value="Prepilin_peptidase/N-MTase"/>
</dbReference>
<dbReference type="Pfam" id="PF01478">
    <property type="entry name" value="Peptidase_A24"/>
    <property type="match status" value="1"/>
</dbReference>
<evidence type="ECO:0000313" key="5">
    <source>
        <dbReference type="Proteomes" id="UP000223596"/>
    </source>
</evidence>
<dbReference type="AlphaFoldDB" id="A0AB36TF25"/>
<dbReference type="GeneID" id="35803430"/>
<dbReference type="GO" id="GO:0006465">
    <property type="term" value="P:signal peptide processing"/>
    <property type="evidence" value="ECO:0007669"/>
    <property type="project" value="TreeGrafter"/>
</dbReference>
<feature type="transmembrane region" description="Helical" evidence="2">
    <location>
        <begin position="158"/>
        <end position="183"/>
    </location>
</feature>
<dbReference type="PANTHER" id="PTHR30487">
    <property type="entry name" value="TYPE 4 PREPILIN-LIKE PROTEINS LEADER PEPTIDE-PROCESSING ENZYME"/>
    <property type="match status" value="1"/>
</dbReference>
<dbReference type="EMBL" id="PDBW01000001">
    <property type="protein sequence ID" value="PFH02196.1"/>
    <property type="molecule type" value="Genomic_DNA"/>
</dbReference>